<evidence type="ECO:0000313" key="9">
    <source>
        <dbReference type="EMBL" id="TPX44830.1"/>
    </source>
</evidence>
<protein>
    <recommendedName>
        <fullName evidence="8">Protein kinase domain-containing protein</fullName>
    </recommendedName>
</protein>
<dbReference type="GO" id="GO:0004674">
    <property type="term" value="F:protein serine/threonine kinase activity"/>
    <property type="evidence" value="ECO:0007669"/>
    <property type="project" value="UniProtKB-KW"/>
</dbReference>
<evidence type="ECO:0000256" key="4">
    <source>
        <dbReference type="ARBA" id="ARBA00022777"/>
    </source>
</evidence>
<feature type="binding site" evidence="6">
    <location>
        <position position="53"/>
    </location>
    <ligand>
        <name>ATP</name>
        <dbReference type="ChEBI" id="CHEBI:30616"/>
    </ligand>
</feature>
<dbReference type="Pfam" id="PF00069">
    <property type="entry name" value="Pkinase"/>
    <property type="match status" value="1"/>
</dbReference>
<accession>A0A507D0V9</accession>
<evidence type="ECO:0000259" key="8">
    <source>
        <dbReference type="PROSITE" id="PS50011"/>
    </source>
</evidence>
<keyword evidence="3 6" id="KW-0547">Nucleotide-binding</keyword>
<sequence>MADHVPGSPSKTNPASKIQSIGHYVLDRTLGEGNFAKVRLATHTLTGQKVAVKIIDKTKLDKATAKKLHREVRIMKIIGVRCWWRDIRLSLSVVLLRVCLEVFLLHLSWLLELEGANAVNFTLLSIVLDDEALDRLDALEAVDSADFDLALAHRPVFGVNAESHGGEDVAFDDDDDDDDDDDGGHDGSPLLVLHICGILLCILLASKCIMPWPLVLVLPAAVLVDDDGA</sequence>
<evidence type="ECO:0000256" key="2">
    <source>
        <dbReference type="ARBA" id="ARBA00022679"/>
    </source>
</evidence>
<dbReference type="Proteomes" id="UP000317494">
    <property type="component" value="Unassembled WGS sequence"/>
</dbReference>
<comment type="caution">
    <text evidence="9">The sequence shown here is derived from an EMBL/GenBank/DDBJ whole genome shotgun (WGS) entry which is preliminary data.</text>
</comment>
<dbReference type="Gene3D" id="3.30.200.20">
    <property type="entry name" value="Phosphorylase Kinase, domain 1"/>
    <property type="match status" value="1"/>
</dbReference>
<keyword evidence="1" id="KW-0723">Serine/threonine-protein kinase</keyword>
<dbReference type="PANTHER" id="PTHR24346:SF106">
    <property type="entry name" value="PROTEIN KINASE DOMAIN-CONTAINING PROTEIN"/>
    <property type="match status" value="1"/>
</dbReference>
<keyword evidence="5 6" id="KW-0067">ATP-binding</keyword>
<dbReference type="InterPro" id="IPR011009">
    <property type="entry name" value="Kinase-like_dom_sf"/>
</dbReference>
<dbReference type="SUPFAM" id="SSF56112">
    <property type="entry name" value="Protein kinase-like (PK-like)"/>
    <property type="match status" value="1"/>
</dbReference>
<evidence type="ECO:0000313" key="10">
    <source>
        <dbReference type="Proteomes" id="UP000317494"/>
    </source>
</evidence>
<evidence type="ECO:0000256" key="3">
    <source>
        <dbReference type="ARBA" id="ARBA00022741"/>
    </source>
</evidence>
<dbReference type="EMBL" id="QEAN01000164">
    <property type="protein sequence ID" value="TPX44830.1"/>
    <property type="molecule type" value="Genomic_DNA"/>
</dbReference>
<keyword evidence="2" id="KW-0808">Transferase</keyword>
<dbReference type="PANTHER" id="PTHR24346">
    <property type="entry name" value="MAP/MICROTUBULE AFFINITY-REGULATING KINASE"/>
    <property type="match status" value="1"/>
</dbReference>
<evidence type="ECO:0000256" key="5">
    <source>
        <dbReference type="ARBA" id="ARBA00022840"/>
    </source>
</evidence>
<dbReference type="VEuPathDB" id="FungiDB:SeMB42_g04190"/>
<proteinExistence type="predicted"/>
<dbReference type="GO" id="GO:0035556">
    <property type="term" value="P:intracellular signal transduction"/>
    <property type="evidence" value="ECO:0007669"/>
    <property type="project" value="TreeGrafter"/>
</dbReference>
<evidence type="ECO:0000256" key="7">
    <source>
        <dbReference type="SAM" id="MobiDB-lite"/>
    </source>
</evidence>
<reference evidence="9 10" key="1">
    <citation type="journal article" date="2019" name="Sci. Rep.">
        <title>Comparative genomics of chytrid fungi reveal insights into the obligate biotrophic and pathogenic lifestyle of Synchytrium endobioticum.</title>
        <authorList>
            <person name="van de Vossenberg B.T.L.H."/>
            <person name="Warris S."/>
            <person name="Nguyen H.D.T."/>
            <person name="van Gent-Pelzer M.P.E."/>
            <person name="Joly D.L."/>
            <person name="van de Geest H.C."/>
            <person name="Bonants P.J.M."/>
            <person name="Smith D.S."/>
            <person name="Levesque C.A."/>
            <person name="van der Lee T.A.J."/>
        </authorList>
    </citation>
    <scope>NUCLEOTIDE SEQUENCE [LARGE SCALE GENOMIC DNA]</scope>
    <source>
        <strain evidence="9 10">MB42</strain>
    </source>
</reference>
<dbReference type="InterPro" id="IPR000719">
    <property type="entry name" value="Prot_kinase_dom"/>
</dbReference>
<dbReference type="FunFam" id="3.30.200.20:FF:000003">
    <property type="entry name" value="Non-specific serine/threonine protein kinase"/>
    <property type="match status" value="1"/>
</dbReference>
<dbReference type="PROSITE" id="PS00107">
    <property type="entry name" value="PROTEIN_KINASE_ATP"/>
    <property type="match status" value="1"/>
</dbReference>
<keyword evidence="4" id="KW-0418">Kinase</keyword>
<evidence type="ECO:0000256" key="6">
    <source>
        <dbReference type="PROSITE-ProRule" id="PRU10141"/>
    </source>
</evidence>
<evidence type="ECO:0000256" key="1">
    <source>
        <dbReference type="ARBA" id="ARBA00022527"/>
    </source>
</evidence>
<name>A0A507D0V9_9FUNG</name>
<gene>
    <name evidence="9" type="ORF">SeMB42_g04190</name>
</gene>
<feature type="compositionally biased region" description="Acidic residues" evidence="7">
    <location>
        <begin position="169"/>
        <end position="183"/>
    </location>
</feature>
<feature type="region of interest" description="Disordered" evidence="7">
    <location>
        <begin position="164"/>
        <end position="183"/>
    </location>
</feature>
<organism evidence="9 10">
    <name type="scientific">Synchytrium endobioticum</name>
    <dbReference type="NCBI Taxonomy" id="286115"/>
    <lineage>
        <taxon>Eukaryota</taxon>
        <taxon>Fungi</taxon>
        <taxon>Fungi incertae sedis</taxon>
        <taxon>Chytridiomycota</taxon>
        <taxon>Chytridiomycota incertae sedis</taxon>
        <taxon>Chytridiomycetes</taxon>
        <taxon>Synchytriales</taxon>
        <taxon>Synchytriaceae</taxon>
        <taxon>Synchytrium</taxon>
    </lineage>
</organism>
<keyword evidence="10" id="KW-1185">Reference proteome</keyword>
<dbReference type="STRING" id="286115.A0A507D0V9"/>
<dbReference type="PROSITE" id="PS50011">
    <property type="entry name" value="PROTEIN_KINASE_DOM"/>
    <property type="match status" value="1"/>
</dbReference>
<dbReference type="GO" id="GO:0005737">
    <property type="term" value="C:cytoplasm"/>
    <property type="evidence" value="ECO:0007669"/>
    <property type="project" value="TreeGrafter"/>
</dbReference>
<feature type="domain" description="Protein kinase" evidence="8">
    <location>
        <begin position="24"/>
        <end position="229"/>
    </location>
</feature>
<dbReference type="GO" id="GO:0005524">
    <property type="term" value="F:ATP binding"/>
    <property type="evidence" value="ECO:0007669"/>
    <property type="project" value="UniProtKB-UniRule"/>
</dbReference>
<dbReference type="AlphaFoldDB" id="A0A507D0V9"/>
<dbReference type="InterPro" id="IPR017441">
    <property type="entry name" value="Protein_kinase_ATP_BS"/>
</dbReference>